<dbReference type="GeneID" id="18936789"/>
<dbReference type="Pfam" id="PF00622">
    <property type="entry name" value="SPRY"/>
    <property type="match status" value="1"/>
</dbReference>
<dbReference type="InParanoid" id="F4S6K3"/>
<feature type="region of interest" description="Disordered" evidence="4">
    <location>
        <begin position="922"/>
        <end position="947"/>
    </location>
</feature>
<dbReference type="InterPro" id="IPR003877">
    <property type="entry name" value="SPRY_dom"/>
</dbReference>
<keyword evidence="2" id="KW-0539">Nucleus</keyword>
<protein>
    <recommendedName>
        <fullName evidence="5">B30.2/SPRY domain-containing protein</fullName>
    </recommendedName>
</protein>
<keyword evidence="7" id="KW-1185">Reference proteome</keyword>
<dbReference type="OrthoDB" id="10266026at2759"/>
<dbReference type="CDD" id="cd12872">
    <property type="entry name" value="SPRY_Ash2"/>
    <property type="match status" value="1"/>
</dbReference>
<feature type="compositionally biased region" description="Acidic residues" evidence="4">
    <location>
        <begin position="30"/>
        <end position="47"/>
    </location>
</feature>
<dbReference type="SUPFAM" id="SSF49899">
    <property type="entry name" value="Concanavalin A-like lectins/glucanases"/>
    <property type="match status" value="1"/>
</dbReference>
<dbReference type="eggNOG" id="KOG2626">
    <property type="taxonomic scope" value="Eukaryota"/>
</dbReference>
<proteinExistence type="inferred from homology"/>
<dbReference type="KEGG" id="mlr:MELLADRAFT_94127"/>
<feature type="domain" description="B30.2/SPRY" evidence="5">
    <location>
        <begin position="244"/>
        <end position="446"/>
    </location>
</feature>
<dbReference type="InterPro" id="IPR001870">
    <property type="entry name" value="B30.2/SPRY"/>
</dbReference>
<feature type="region of interest" description="Disordered" evidence="4">
    <location>
        <begin position="598"/>
        <end position="617"/>
    </location>
</feature>
<dbReference type="EMBL" id="GL883155">
    <property type="protein sequence ID" value="EGF99743.1"/>
    <property type="molecule type" value="Genomic_DNA"/>
</dbReference>
<feature type="region of interest" description="Disordered" evidence="4">
    <location>
        <begin position="660"/>
        <end position="703"/>
    </location>
</feature>
<organism evidence="7">
    <name type="scientific">Melampsora larici-populina (strain 98AG31 / pathotype 3-4-7)</name>
    <name type="common">Poplar leaf rust fungus</name>
    <dbReference type="NCBI Taxonomy" id="747676"/>
    <lineage>
        <taxon>Eukaryota</taxon>
        <taxon>Fungi</taxon>
        <taxon>Dikarya</taxon>
        <taxon>Basidiomycota</taxon>
        <taxon>Pucciniomycotina</taxon>
        <taxon>Pucciniomycetes</taxon>
        <taxon>Pucciniales</taxon>
        <taxon>Melampsoraceae</taxon>
        <taxon>Melampsora</taxon>
    </lineage>
</organism>
<dbReference type="STRING" id="747676.F4S6K3"/>
<evidence type="ECO:0000313" key="7">
    <source>
        <dbReference type="Proteomes" id="UP000001072"/>
    </source>
</evidence>
<accession>F4S6K3</accession>
<comment type="similarity">
    <text evidence="3">Belongs to the cclA family.</text>
</comment>
<evidence type="ECO:0000256" key="2">
    <source>
        <dbReference type="ARBA" id="ARBA00023242"/>
    </source>
</evidence>
<dbReference type="VEuPathDB" id="FungiDB:MELLADRAFT_94127"/>
<dbReference type="PANTHER" id="PTHR10598:SF0">
    <property type="entry name" value="SET1_ASH2 HISTONE METHYLTRANSFERASE COMPLEX SUBUNIT ASH2"/>
    <property type="match status" value="1"/>
</dbReference>
<evidence type="ECO:0000256" key="3">
    <source>
        <dbReference type="ARBA" id="ARBA00038149"/>
    </source>
</evidence>
<dbReference type="GO" id="GO:0000976">
    <property type="term" value="F:transcription cis-regulatory region binding"/>
    <property type="evidence" value="ECO:0007669"/>
    <property type="project" value="TreeGrafter"/>
</dbReference>
<dbReference type="InterPro" id="IPR043136">
    <property type="entry name" value="B30.2/SPRY_sf"/>
</dbReference>
<dbReference type="Proteomes" id="UP000001072">
    <property type="component" value="Unassembled WGS sequence"/>
</dbReference>
<dbReference type="RefSeq" id="XP_007417003.1">
    <property type="nucleotide sequence ID" value="XM_007416941.1"/>
</dbReference>
<dbReference type="AlphaFoldDB" id="F4S6K3"/>
<reference evidence="7" key="1">
    <citation type="journal article" date="2011" name="Proc. Natl. Acad. Sci. U.S.A.">
        <title>Obligate biotrophy features unraveled by the genomic analysis of rust fungi.</title>
        <authorList>
            <person name="Duplessis S."/>
            <person name="Cuomo C.A."/>
            <person name="Lin Y.-C."/>
            <person name="Aerts A."/>
            <person name="Tisserant E."/>
            <person name="Veneault-Fourrey C."/>
            <person name="Joly D.L."/>
            <person name="Hacquard S."/>
            <person name="Amselem J."/>
            <person name="Cantarel B.L."/>
            <person name="Chiu R."/>
            <person name="Coutinho P.M."/>
            <person name="Feau N."/>
            <person name="Field M."/>
            <person name="Frey P."/>
            <person name="Gelhaye E."/>
            <person name="Goldberg J."/>
            <person name="Grabherr M.G."/>
            <person name="Kodira C.D."/>
            <person name="Kohler A."/>
            <person name="Kuees U."/>
            <person name="Lindquist E.A."/>
            <person name="Lucas S.M."/>
            <person name="Mago R."/>
            <person name="Mauceli E."/>
            <person name="Morin E."/>
            <person name="Murat C."/>
            <person name="Pangilinan J.L."/>
            <person name="Park R."/>
            <person name="Pearson M."/>
            <person name="Quesneville H."/>
            <person name="Rouhier N."/>
            <person name="Sakthikumar S."/>
            <person name="Salamov A.A."/>
            <person name="Schmutz J."/>
            <person name="Selles B."/>
            <person name="Shapiro H."/>
            <person name="Tanguay P."/>
            <person name="Tuskan G.A."/>
            <person name="Henrissat B."/>
            <person name="Van de Peer Y."/>
            <person name="Rouze P."/>
            <person name="Ellis J.G."/>
            <person name="Dodds P.N."/>
            <person name="Schein J.E."/>
            <person name="Zhong S."/>
            <person name="Hamelin R.C."/>
            <person name="Grigoriev I.V."/>
            <person name="Szabo L.J."/>
            <person name="Martin F."/>
        </authorList>
    </citation>
    <scope>NUCLEOTIDE SEQUENCE [LARGE SCALE GENOMIC DNA]</scope>
    <source>
        <strain evidence="7">98AG31 / pathotype 3-4-7</strain>
    </source>
</reference>
<feature type="compositionally biased region" description="Low complexity" evidence="4">
    <location>
        <begin position="801"/>
        <end position="813"/>
    </location>
</feature>
<sequence>MSESIQNLDSVDPISQCEPEPEPDLPVKEDQEEEEVEDDEEAEDDEGEPRLTKPWPICGIPEEREMSPDDEDQTGLPTEDGLTSLINDRDMMIERESGLTTMEGDLETEPEASKVEIINLQTDNILSRNEGVKQEFNNTCQPDHSNQLNLLESDLTSINDPQIKPEQNESELFDDSISTTNPFNKLHSPRHIDSSTVAIPPAFQTLSGHIPFNFFATRSHPWNRSGFRYLACGPARSDEPNDSPGMNDRYPVYHAIETVPQGQVKWAWEDRSNYVYITKDGLAVTTDRGFRSARANLPIRQGRFYFEIILDRAGGEANPGSRSEPEHAHVRIGLARRESGLNAPVGIDGYSYGIRDKTGEKVHLSKLEPYGEAFKSGDVIGVYVDLPPMRSPDPDDPHDPARIERRRIPIRYRRQLYFESPEYPISKEMEDLADAASPSKLKPKPQFRSTLPPPPAVKKPVPGQKPIAAPIPTSQVEPTGIVQRELPVLKGSKLAFFRNGVCQGVAFQDLLDFLPLRAHTTSSQDKLNSNLVTNLTESTSLEPLTANRENLHDDGTMGYYPCVSVYGGGIARLNPGPDFKYPPPEDIEACLHRVNSTKAVTPSDPSNQIDGSTTTSTSSKWQALSELYPVYLAEQNQLDRLDAIEYQRRVKEEMKLVEMANETKARKRRRVPSPSSRPVSPTSSSSQSVTTVTKGPKAKKKAKISNLSHLNVVTSDGSKSQTFKPSPLGVMEMYDESLRTTEPEVGLNETRVDSFNVEMSTTALVGDSPPAIREDFDDEMTQLAPVAHHNSNPDVAPLPPSTIETSTVESSTSKLDLEDQIEIEPSVSEPVESESHQKLESGISNEQSIVTEILPRSPQASLQPCVIHIPTIISPDMPPGTVEVGNIALVDQTVEQTTSMIVEQEVKLPDSPLGSLPQVLPLLEKPEPDSNSNPSDVPLVDQTDEQSTSMNIEEEVKIPNSSMICLQTSNGLEDPKSVPLIEESDVLSSLDVEIQIENHVDPSLCSPTIPKSNS</sequence>
<feature type="region of interest" description="Disordered" evidence="4">
    <location>
        <begin position="788"/>
        <end position="815"/>
    </location>
</feature>
<evidence type="ECO:0000256" key="4">
    <source>
        <dbReference type="SAM" id="MobiDB-lite"/>
    </source>
</evidence>
<dbReference type="SMART" id="SM00449">
    <property type="entry name" value="SPRY"/>
    <property type="match status" value="1"/>
</dbReference>
<comment type="subcellular location">
    <subcellularLocation>
        <location evidence="1">Nucleus</location>
    </subcellularLocation>
</comment>
<dbReference type="GO" id="GO:0048188">
    <property type="term" value="C:Set1C/COMPASS complex"/>
    <property type="evidence" value="ECO:0007669"/>
    <property type="project" value="InterPro"/>
</dbReference>
<name>F4S6K3_MELLP</name>
<evidence type="ECO:0000256" key="1">
    <source>
        <dbReference type="ARBA" id="ARBA00004123"/>
    </source>
</evidence>
<feature type="compositionally biased region" description="Low complexity" evidence="4">
    <location>
        <begin position="672"/>
        <end position="693"/>
    </location>
</feature>
<gene>
    <name evidence="6" type="ORF">MELLADRAFT_94127</name>
</gene>
<dbReference type="InterPro" id="IPR037353">
    <property type="entry name" value="ASH2"/>
</dbReference>
<evidence type="ECO:0000259" key="5">
    <source>
        <dbReference type="PROSITE" id="PS50188"/>
    </source>
</evidence>
<feature type="region of interest" description="Disordered" evidence="4">
    <location>
        <begin position="434"/>
        <end position="462"/>
    </location>
</feature>
<dbReference type="Gene3D" id="2.60.120.920">
    <property type="match status" value="1"/>
</dbReference>
<dbReference type="HOGENOM" id="CLU_297194_0_0_1"/>
<feature type="region of interest" description="Disordered" evidence="4">
    <location>
        <begin position="1"/>
        <end position="89"/>
    </location>
</feature>
<dbReference type="InterPro" id="IPR013320">
    <property type="entry name" value="ConA-like_dom_sf"/>
</dbReference>
<evidence type="ECO:0000313" key="6">
    <source>
        <dbReference type="EMBL" id="EGF99743.1"/>
    </source>
</evidence>
<dbReference type="PANTHER" id="PTHR10598">
    <property type="entry name" value="SET1/ASH2 HISTONE METHYLTRANSFERASE COMPLEX SUBUNIT ASH2"/>
    <property type="match status" value="1"/>
</dbReference>
<dbReference type="PROSITE" id="PS50188">
    <property type="entry name" value="B302_SPRY"/>
    <property type="match status" value="1"/>
</dbReference>